<gene>
    <name evidence="1" type="ORF">BJ212DRAFT_1298317</name>
</gene>
<evidence type="ECO:0000313" key="1">
    <source>
        <dbReference type="EMBL" id="KAG1819028.1"/>
    </source>
</evidence>
<dbReference type="EMBL" id="JABBWG010000010">
    <property type="protein sequence ID" value="KAG1819028.1"/>
    <property type="molecule type" value="Genomic_DNA"/>
</dbReference>
<dbReference type="Proteomes" id="UP000807769">
    <property type="component" value="Unassembled WGS sequence"/>
</dbReference>
<protein>
    <submittedName>
        <fullName evidence="1">Uncharacterized protein</fullName>
    </submittedName>
</protein>
<evidence type="ECO:0000313" key="2">
    <source>
        <dbReference type="Proteomes" id="UP000807769"/>
    </source>
</evidence>
<dbReference type="RefSeq" id="XP_041194705.1">
    <property type="nucleotide sequence ID" value="XM_041332685.1"/>
</dbReference>
<comment type="caution">
    <text evidence="1">The sequence shown here is derived from an EMBL/GenBank/DDBJ whole genome shotgun (WGS) entry which is preliminary data.</text>
</comment>
<accession>A0A9P7EF13</accession>
<dbReference type="AlphaFoldDB" id="A0A9P7EF13"/>
<proteinExistence type="predicted"/>
<keyword evidence="2" id="KW-1185">Reference proteome</keyword>
<name>A0A9P7EF13_9AGAM</name>
<dbReference type="GeneID" id="64626702"/>
<reference evidence="1" key="1">
    <citation type="journal article" date="2020" name="New Phytol.">
        <title>Comparative genomics reveals dynamic genome evolution in host specialist ectomycorrhizal fungi.</title>
        <authorList>
            <person name="Lofgren L.A."/>
            <person name="Nguyen N.H."/>
            <person name="Vilgalys R."/>
            <person name="Ruytinx J."/>
            <person name="Liao H.L."/>
            <person name="Branco S."/>
            <person name="Kuo A."/>
            <person name="LaButti K."/>
            <person name="Lipzen A."/>
            <person name="Andreopoulos W."/>
            <person name="Pangilinan J."/>
            <person name="Riley R."/>
            <person name="Hundley H."/>
            <person name="Na H."/>
            <person name="Barry K."/>
            <person name="Grigoriev I.V."/>
            <person name="Stajich J.E."/>
            <person name="Kennedy P.G."/>
        </authorList>
    </citation>
    <scope>NUCLEOTIDE SEQUENCE</scope>
    <source>
        <strain evidence="1">MN1</strain>
    </source>
</reference>
<organism evidence="1 2">
    <name type="scientific">Suillus subaureus</name>
    <dbReference type="NCBI Taxonomy" id="48587"/>
    <lineage>
        <taxon>Eukaryota</taxon>
        <taxon>Fungi</taxon>
        <taxon>Dikarya</taxon>
        <taxon>Basidiomycota</taxon>
        <taxon>Agaricomycotina</taxon>
        <taxon>Agaricomycetes</taxon>
        <taxon>Agaricomycetidae</taxon>
        <taxon>Boletales</taxon>
        <taxon>Suillineae</taxon>
        <taxon>Suillaceae</taxon>
        <taxon>Suillus</taxon>
    </lineage>
</organism>
<sequence length="185" mass="20490">MITLGINSERRGSGLVPLLAKGGIFMIFPSEKTPESYPGRYSLSICRKGGGYSTCKEIWIDLQELGILKMFGNWSTGRDNNQPTRGCEDHLISRSDMDYHMGTYPMVPPVDQANGIYTYAWAKLVESYFPVSNAWPGKMGWSVCEVISWADVEHSDCGLIGADAIKWADGKEYLMVSDGPMECIG</sequence>